<organism evidence="8 9">
    <name type="scientific">Bradyrhizobium denitrificans</name>
    <dbReference type="NCBI Taxonomy" id="2734912"/>
    <lineage>
        <taxon>Bacteria</taxon>
        <taxon>Pseudomonadati</taxon>
        <taxon>Pseudomonadota</taxon>
        <taxon>Alphaproteobacteria</taxon>
        <taxon>Hyphomicrobiales</taxon>
        <taxon>Nitrobacteraceae</taxon>
        <taxon>Bradyrhizobium</taxon>
    </lineage>
</organism>
<keyword evidence="3" id="KW-0255">Endonuclease</keyword>
<dbReference type="SUPFAM" id="SSF48537">
    <property type="entry name" value="Phospholipase C/P1 nuclease"/>
    <property type="match status" value="1"/>
</dbReference>
<evidence type="ECO:0000256" key="4">
    <source>
        <dbReference type="ARBA" id="ARBA00022801"/>
    </source>
</evidence>
<dbReference type="Pfam" id="PF02265">
    <property type="entry name" value="S1-P1_nuclease"/>
    <property type="match status" value="1"/>
</dbReference>
<dbReference type="Proteomes" id="UP001314635">
    <property type="component" value="Unassembled WGS sequence"/>
</dbReference>
<evidence type="ECO:0000256" key="5">
    <source>
        <dbReference type="ARBA" id="ARBA00023157"/>
    </source>
</evidence>
<dbReference type="InterPro" id="IPR003154">
    <property type="entry name" value="S1/P1nuclease"/>
</dbReference>
<dbReference type="CDD" id="cd11010">
    <property type="entry name" value="S1-P1_nuclease"/>
    <property type="match status" value="1"/>
</dbReference>
<keyword evidence="9" id="KW-1185">Reference proteome</keyword>
<dbReference type="EMBL" id="JAFCLK010000015">
    <property type="protein sequence ID" value="MBR1137615.1"/>
    <property type="molecule type" value="Genomic_DNA"/>
</dbReference>
<evidence type="ECO:0000256" key="3">
    <source>
        <dbReference type="ARBA" id="ARBA00022759"/>
    </source>
</evidence>
<sequence>MRRLTIALAAALLWPAGQALAWWDEGHMQIAYVAYKKLTPAARDRADALLKLNPDYSSWIAGAPAGQEKLYAFVHAATWPDDIKMKTDYYDDQVTDSTARQLVPYGHLKHAYWHYKDTLLSADETPLPRPDPVDAVSQLKLMIAKLPANSDASDALRSYSLSWMIHLVGDLHQPLHAIARYSAALPDKGGDRGGNEVQVVAANGEKLPLHFYWDRIFGGYSSVFGAIRDADQDSGLSAVAPDAGKAQIVDPATWAQESFELAKTVAYAPPVRADKQPAELTREYETNARETARKQAALAAARLANLLEALLR</sequence>
<evidence type="ECO:0000313" key="8">
    <source>
        <dbReference type="EMBL" id="MBR1137615.1"/>
    </source>
</evidence>
<keyword evidence="7" id="KW-0732">Signal</keyword>
<name>A0ABS5G8F3_9BRAD</name>
<evidence type="ECO:0000313" key="9">
    <source>
        <dbReference type="Proteomes" id="UP001314635"/>
    </source>
</evidence>
<keyword evidence="1" id="KW-0540">Nuclease</keyword>
<keyword evidence="6" id="KW-0325">Glycoprotein</keyword>
<gene>
    <name evidence="8" type="ORF">JQ619_17750</name>
</gene>
<evidence type="ECO:0000256" key="2">
    <source>
        <dbReference type="ARBA" id="ARBA00022723"/>
    </source>
</evidence>
<comment type="caution">
    <text evidence="8">The sequence shown here is derived from an EMBL/GenBank/DDBJ whole genome shotgun (WGS) entry which is preliminary data.</text>
</comment>
<evidence type="ECO:0000256" key="6">
    <source>
        <dbReference type="ARBA" id="ARBA00023180"/>
    </source>
</evidence>
<feature type="signal peptide" evidence="7">
    <location>
        <begin position="1"/>
        <end position="21"/>
    </location>
</feature>
<reference evidence="9" key="1">
    <citation type="journal article" date="2021" name="ISME J.">
        <title>Evolutionary origin and ecological implication of a unique nif island in free-living Bradyrhizobium lineages.</title>
        <authorList>
            <person name="Tao J."/>
        </authorList>
    </citation>
    <scope>NUCLEOTIDE SEQUENCE [LARGE SCALE GENOMIC DNA]</scope>
    <source>
        <strain evidence="9">SZCCT0094</strain>
    </source>
</reference>
<dbReference type="InterPro" id="IPR008947">
    <property type="entry name" value="PLipase_C/P1_nuclease_dom_sf"/>
</dbReference>
<dbReference type="PANTHER" id="PTHR33146">
    <property type="entry name" value="ENDONUCLEASE 4"/>
    <property type="match status" value="1"/>
</dbReference>
<protein>
    <submittedName>
        <fullName evidence="8">S1/P1 nuclease</fullName>
    </submittedName>
</protein>
<dbReference type="Gene3D" id="1.10.575.10">
    <property type="entry name" value="P1 Nuclease"/>
    <property type="match status" value="1"/>
</dbReference>
<keyword evidence="5" id="KW-1015">Disulfide bond</keyword>
<keyword evidence="2" id="KW-0479">Metal-binding</keyword>
<evidence type="ECO:0000256" key="7">
    <source>
        <dbReference type="SAM" id="SignalP"/>
    </source>
</evidence>
<feature type="chain" id="PRO_5046660365" evidence="7">
    <location>
        <begin position="22"/>
        <end position="312"/>
    </location>
</feature>
<keyword evidence="4" id="KW-0378">Hydrolase</keyword>
<evidence type="ECO:0000256" key="1">
    <source>
        <dbReference type="ARBA" id="ARBA00022722"/>
    </source>
</evidence>
<dbReference type="PANTHER" id="PTHR33146:SF10">
    <property type="entry name" value="STRAND-SPECIFIC NUCLEASE, PUTATIVE-RELATED"/>
    <property type="match status" value="1"/>
</dbReference>
<accession>A0ABS5G8F3</accession>
<dbReference type="RefSeq" id="WP_172238365.1">
    <property type="nucleotide sequence ID" value="NZ_JABFDP010000019.1"/>
</dbReference>
<proteinExistence type="predicted"/>